<dbReference type="PRINTS" id="PR00081">
    <property type="entry name" value="GDHRDH"/>
</dbReference>
<dbReference type="SUPFAM" id="SSF51735">
    <property type="entry name" value="NAD(P)-binding Rossmann-fold domains"/>
    <property type="match status" value="1"/>
</dbReference>
<dbReference type="Pfam" id="PF00106">
    <property type="entry name" value="adh_short"/>
    <property type="match status" value="1"/>
</dbReference>
<dbReference type="PANTHER" id="PTHR43431:SF7">
    <property type="entry name" value="OXIDOREDUCTASE, SHORT CHAIN DEHYDROGENASE_REDUCTASE FAMILY (AFU_ORTHOLOGUE AFUA_5G14000)"/>
    <property type="match status" value="1"/>
</dbReference>
<dbReference type="RefSeq" id="WP_179267526.1">
    <property type="nucleotide sequence ID" value="NZ_CP058579.1"/>
</dbReference>
<dbReference type="GeneID" id="56036585"/>
<keyword evidence="4" id="KW-1185">Reference proteome</keyword>
<proteinExistence type="inferred from homology"/>
<evidence type="ECO:0000313" key="3">
    <source>
        <dbReference type="EMBL" id="QLG60940.1"/>
    </source>
</evidence>
<dbReference type="Gene3D" id="3.40.50.720">
    <property type="entry name" value="NAD(P)-binding Rossmann-like Domain"/>
    <property type="match status" value="1"/>
</dbReference>
<dbReference type="InterPro" id="IPR002347">
    <property type="entry name" value="SDR_fam"/>
</dbReference>
<evidence type="ECO:0000313" key="4">
    <source>
        <dbReference type="Proteomes" id="UP000509626"/>
    </source>
</evidence>
<comment type="similarity">
    <text evidence="1">Belongs to the short-chain dehydrogenases/reductases (SDR) family.</text>
</comment>
<dbReference type="InterPro" id="IPR036291">
    <property type="entry name" value="NAD(P)-bd_dom_sf"/>
</dbReference>
<dbReference type="Proteomes" id="UP000509626">
    <property type="component" value="Chromosome"/>
</dbReference>
<evidence type="ECO:0000256" key="1">
    <source>
        <dbReference type="RuleBase" id="RU000363"/>
    </source>
</evidence>
<feature type="region of interest" description="Disordered" evidence="2">
    <location>
        <begin position="124"/>
        <end position="145"/>
    </location>
</feature>
<organism evidence="3 4">
    <name type="scientific">Halorarum salinum</name>
    <dbReference type="NCBI Taxonomy" id="2743089"/>
    <lineage>
        <taxon>Archaea</taxon>
        <taxon>Methanobacteriati</taxon>
        <taxon>Methanobacteriota</taxon>
        <taxon>Stenosarchaea group</taxon>
        <taxon>Halobacteria</taxon>
        <taxon>Halobacteriales</taxon>
        <taxon>Haloferacaceae</taxon>
        <taxon>Halorarum</taxon>
    </lineage>
</organism>
<dbReference type="PRINTS" id="PR00080">
    <property type="entry name" value="SDRFAMILY"/>
</dbReference>
<name>A0A7D5QAF6_9EURY</name>
<gene>
    <name evidence="3" type="ORF">HUG12_03960</name>
</gene>
<dbReference type="PANTHER" id="PTHR43431">
    <property type="entry name" value="OXIDOREDUCTASE, SHORT CHAIN DEHYDROGENASE/REDUCTASE FAMILY (AFU_ORTHOLOGUE AFUA_5G14000)"/>
    <property type="match status" value="1"/>
</dbReference>
<accession>A0A7D5QAF6</accession>
<protein>
    <submittedName>
        <fullName evidence="3">SDR family NAD(P)-dependent oxidoreductase</fullName>
    </submittedName>
</protein>
<sequence length="244" mass="25749">MQTAVIAGVGPGLGESIARTFADEGCRLALLARSGGFLRDLSDDLPTEAVAVPTDLSEPDEIEAAFETVRDELGPVDVLVNNASVASWTGLLETDREAFDRAYEVGPRAGFLCSREAVRDMLGEARSAPESRANPGGTGDGDGGTIIFTGATTSVRGRKGAVGFSMAKFGSRGLAESMARELGPDGIHVAHVVVDGGIRPPGASDDADEYLDPDAIAETYWRLVEQDRSAWTLELDLRPHVEGF</sequence>
<dbReference type="KEGG" id="halu:HUG12_03960"/>
<dbReference type="EMBL" id="CP058579">
    <property type="protein sequence ID" value="QLG60940.1"/>
    <property type="molecule type" value="Genomic_DNA"/>
</dbReference>
<evidence type="ECO:0000256" key="2">
    <source>
        <dbReference type="SAM" id="MobiDB-lite"/>
    </source>
</evidence>
<reference evidence="3 4" key="1">
    <citation type="submission" date="2020-06" db="EMBL/GenBank/DDBJ databases">
        <title>NJ-3-1, isolated from saline soil.</title>
        <authorList>
            <person name="Cui H.L."/>
            <person name="Shi X."/>
        </authorList>
    </citation>
    <scope>NUCLEOTIDE SEQUENCE [LARGE SCALE GENOMIC DNA]</scope>
    <source>
        <strain evidence="3 4">NJ-3-1</strain>
    </source>
</reference>
<dbReference type="OrthoDB" id="176960at2157"/>
<dbReference type="AlphaFoldDB" id="A0A7D5QAF6"/>